<dbReference type="InterPro" id="IPR013342">
    <property type="entry name" value="Mandelate_racemase_C"/>
</dbReference>
<evidence type="ECO:0000256" key="1">
    <source>
        <dbReference type="ARBA" id="ARBA00022723"/>
    </source>
</evidence>
<dbReference type="EC" id="4.2.1.113" evidence="4"/>
<dbReference type="SFLD" id="SFLDF00009">
    <property type="entry name" value="o-succinylbenzoate_synthase"/>
    <property type="match status" value="1"/>
</dbReference>
<protein>
    <recommendedName>
        <fullName evidence="4">o-succinylbenzoate synthase</fullName>
        <ecNumber evidence="4">4.2.1.113</ecNumber>
    </recommendedName>
</protein>
<evidence type="ECO:0000313" key="7">
    <source>
        <dbReference type="Proteomes" id="UP001157353"/>
    </source>
</evidence>
<reference evidence="7" key="1">
    <citation type="journal article" date="2019" name="Int. J. Syst. Evol. Microbiol.">
        <title>The Global Catalogue of Microorganisms (GCM) 10K type strain sequencing project: providing services to taxonomists for standard genome sequencing and annotation.</title>
        <authorList>
            <consortium name="The Broad Institute Genomics Platform"/>
            <consortium name="The Broad Institute Genome Sequencing Center for Infectious Disease"/>
            <person name="Wu L."/>
            <person name="Ma J."/>
        </authorList>
    </citation>
    <scope>NUCLEOTIDE SEQUENCE [LARGE SCALE GENOMIC DNA]</scope>
    <source>
        <strain evidence="7">NBRC 103166</strain>
    </source>
</reference>
<keyword evidence="3" id="KW-0456">Lyase</keyword>
<dbReference type="EMBL" id="BSPQ01000005">
    <property type="protein sequence ID" value="GLS90671.1"/>
    <property type="molecule type" value="Genomic_DNA"/>
</dbReference>
<keyword evidence="2" id="KW-0460">Magnesium</keyword>
<dbReference type="NCBIfam" id="TIGR01927">
    <property type="entry name" value="menC_gam_Gplu"/>
    <property type="match status" value="1"/>
</dbReference>
<dbReference type="Gene3D" id="3.30.390.10">
    <property type="entry name" value="Enolase-like, N-terminal domain"/>
    <property type="match status" value="1"/>
</dbReference>
<dbReference type="SUPFAM" id="SSF51604">
    <property type="entry name" value="Enolase C-terminal domain-like"/>
    <property type="match status" value="1"/>
</dbReference>
<comment type="caution">
    <text evidence="6">The sequence shown here is derived from an EMBL/GenBank/DDBJ whole genome shotgun (WGS) entry which is preliminary data.</text>
</comment>
<dbReference type="InterPro" id="IPR029017">
    <property type="entry name" value="Enolase-like_N"/>
</dbReference>
<gene>
    <name evidence="6" type="primary">menC</name>
    <name evidence="6" type="ORF">GCM10007916_17380</name>
</gene>
<dbReference type="SUPFAM" id="SSF54826">
    <property type="entry name" value="Enolase N-terminal domain-like"/>
    <property type="match status" value="1"/>
</dbReference>
<dbReference type="SMART" id="SM00922">
    <property type="entry name" value="MR_MLE"/>
    <property type="match status" value="1"/>
</dbReference>
<dbReference type="Gene3D" id="3.20.20.120">
    <property type="entry name" value="Enolase-like C-terminal domain"/>
    <property type="match status" value="1"/>
</dbReference>
<accession>A0ABQ6DZS8</accession>
<evidence type="ECO:0000256" key="2">
    <source>
        <dbReference type="ARBA" id="ARBA00022842"/>
    </source>
</evidence>
<keyword evidence="1" id="KW-0479">Metal-binding</keyword>
<sequence>MCNKHNSQLITEVTLYAYTLPFHKPMQFKQYQLQSRDGLILQLSMHNGINHFVEIAPLPGFSHERLADVKKQVMTLLASSLDKLLTYKSNYASVQFAFSALTIDNSDQAIKIAMDNIPLLQGTQSQVKQQYQRLDHPVLIKLKVARTSITEDIATFQSLCELNPALKIRCDANQAWNKQQAIQFFSRINVQQLDYIEEPTNNHQLNLQLAEQYQVPLGLDETLQQPNFDYQHNQYVRAFIIKPTIIGDRQKIDKLVSIAMQQDINISFSSSFESVVGLQQLKTLANHYANIYPNNHNSTISLGIDTLKFYDSALLVNEKQIAEDCQKLEVLWTSNEK</sequence>
<dbReference type="Pfam" id="PF21508">
    <property type="entry name" value="MenC_N"/>
    <property type="match status" value="1"/>
</dbReference>
<keyword evidence="7" id="KW-1185">Reference proteome</keyword>
<dbReference type="PANTHER" id="PTHR48073:SF2">
    <property type="entry name" value="O-SUCCINYLBENZOATE SYNTHASE"/>
    <property type="match status" value="1"/>
</dbReference>
<dbReference type="InterPro" id="IPR018110">
    <property type="entry name" value="Mandel_Rmase/mucon_lact_enz_CS"/>
</dbReference>
<dbReference type="SFLD" id="SFLDS00001">
    <property type="entry name" value="Enolase"/>
    <property type="match status" value="1"/>
</dbReference>
<dbReference type="InterPro" id="IPR036849">
    <property type="entry name" value="Enolase-like_C_sf"/>
</dbReference>
<dbReference type="Pfam" id="PF13378">
    <property type="entry name" value="MR_MLE_C"/>
    <property type="match status" value="1"/>
</dbReference>
<evidence type="ECO:0000256" key="3">
    <source>
        <dbReference type="ARBA" id="ARBA00023239"/>
    </source>
</evidence>
<dbReference type="RefSeq" id="WP_284203793.1">
    <property type="nucleotide sequence ID" value="NZ_BSPQ01000005.1"/>
</dbReference>
<evidence type="ECO:0000256" key="4">
    <source>
        <dbReference type="NCBIfam" id="TIGR01927"/>
    </source>
</evidence>
<evidence type="ECO:0000259" key="5">
    <source>
        <dbReference type="SMART" id="SM00922"/>
    </source>
</evidence>
<evidence type="ECO:0000313" key="6">
    <source>
        <dbReference type="EMBL" id="GLS90671.1"/>
    </source>
</evidence>
<dbReference type="InterPro" id="IPR041338">
    <property type="entry name" value="OSBS_N"/>
</dbReference>
<dbReference type="SFLD" id="SFLDG00180">
    <property type="entry name" value="muconate_cycloisomerase"/>
    <property type="match status" value="1"/>
</dbReference>
<dbReference type="PROSITE" id="PS00909">
    <property type="entry name" value="MR_MLE_2"/>
    <property type="match status" value="1"/>
</dbReference>
<dbReference type="PANTHER" id="PTHR48073">
    <property type="entry name" value="O-SUCCINYLBENZOATE SYNTHASE-RELATED"/>
    <property type="match status" value="1"/>
</dbReference>
<dbReference type="Proteomes" id="UP001157353">
    <property type="component" value="Unassembled WGS sequence"/>
</dbReference>
<organism evidence="6 7">
    <name type="scientific">Psychromonas marina</name>
    <dbReference type="NCBI Taxonomy" id="88364"/>
    <lineage>
        <taxon>Bacteria</taxon>
        <taxon>Pseudomonadati</taxon>
        <taxon>Pseudomonadota</taxon>
        <taxon>Gammaproteobacteria</taxon>
        <taxon>Alteromonadales</taxon>
        <taxon>Psychromonadaceae</taxon>
        <taxon>Psychromonas</taxon>
    </lineage>
</organism>
<dbReference type="InterPro" id="IPR029065">
    <property type="entry name" value="Enolase_C-like"/>
</dbReference>
<proteinExistence type="predicted"/>
<feature type="domain" description="Mandelate racemase/muconate lactonizing enzyme C-terminal" evidence="5">
    <location>
        <begin position="124"/>
        <end position="216"/>
    </location>
</feature>
<name>A0ABQ6DZS8_9GAMM</name>